<keyword evidence="3" id="KW-1185">Reference proteome</keyword>
<dbReference type="GeneID" id="74948053"/>
<organism evidence="2 3">
    <name type="scientific">Nitrososphaera viennensis EN76</name>
    <dbReference type="NCBI Taxonomy" id="926571"/>
    <lineage>
        <taxon>Archaea</taxon>
        <taxon>Nitrososphaerota</taxon>
        <taxon>Nitrososphaeria</taxon>
        <taxon>Nitrososphaerales</taxon>
        <taxon>Nitrososphaeraceae</taxon>
        <taxon>Nitrososphaera</taxon>
    </lineage>
</organism>
<dbReference type="OrthoDB" id="377348at2157"/>
<keyword evidence="1" id="KW-1133">Transmembrane helix</keyword>
<keyword evidence="1" id="KW-0812">Transmembrane</keyword>
<dbReference type="RefSeq" id="WP_075055715.1">
    <property type="nucleotide sequence ID" value="NZ_CP007536.1"/>
</dbReference>
<evidence type="ECO:0000313" key="3">
    <source>
        <dbReference type="Proteomes" id="UP000027093"/>
    </source>
</evidence>
<dbReference type="HOGENOM" id="CLU_1536713_0_0_2"/>
<accession>A0A060HVK9</accession>
<dbReference type="EMBL" id="CP007536">
    <property type="protein sequence ID" value="AIC17092.1"/>
    <property type="molecule type" value="Genomic_DNA"/>
</dbReference>
<dbReference type="KEGG" id="nvn:NVIE_028180"/>
<evidence type="ECO:0000313" key="2">
    <source>
        <dbReference type="EMBL" id="AIC17092.1"/>
    </source>
</evidence>
<name>A0A060HVK9_9ARCH</name>
<sequence>MKRGYYVLIGGAALFAIGIALTVVWALPIAEQLQKDTTILQEVSLAAGRSASAEFNVADPERTLSVVVSARNSVPMTAVLAGPDGSEVLSKEFSETLAEGTVPAQAGSHRLTVTNNGGTDTSIDIVLGYIPGVGQDNVNTEMFSGVIAGVGTVIAGIMAMIAGVVVVVLDRRKK</sequence>
<gene>
    <name evidence="2" type="ORF">NVIE_028180</name>
</gene>
<proteinExistence type="predicted"/>
<feature type="transmembrane region" description="Helical" evidence="1">
    <location>
        <begin position="146"/>
        <end position="169"/>
    </location>
</feature>
<dbReference type="AlphaFoldDB" id="A0A060HVK9"/>
<reference evidence="2 3" key="1">
    <citation type="journal article" date="2014" name="Int. J. Syst. Evol. Microbiol.">
        <title>Nitrososphaera viennensis gen. nov., sp. nov., an aerobic and mesophilic, ammonia-oxidizing archaeon from soil and a member of the archaeal phylum Thaumarchaeota.</title>
        <authorList>
            <person name="Stieglmeier M."/>
            <person name="Klingl A."/>
            <person name="Alves R.J."/>
            <person name="Rittmann S.K."/>
            <person name="Melcher M."/>
            <person name="Leisch N."/>
            <person name="Schleper C."/>
        </authorList>
    </citation>
    <scope>NUCLEOTIDE SEQUENCE [LARGE SCALE GENOMIC DNA]</scope>
    <source>
        <strain evidence="2">EN76</strain>
    </source>
</reference>
<evidence type="ECO:0000256" key="1">
    <source>
        <dbReference type="SAM" id="Phobius"/>
    </source>
</evidence>
<dbReference type="Proteomes" id="UP000027093">
    <property type="component" value="Chromosome"/>
</dbReference>
<keyword evidence="1" id="KW-0472">Membrane</keyword>
<feature type="transmembrane region" description="Helical" evidence="1">
    <location>
        <begin position="5"/>
        <end position="27"/>
    </location>
</feature>
<protein>
    <submittedName>
        <fullName evidence="2">Uncharacterized protein</fullName>
    </submittedName>
</protein>